<keyword evidence="2 5" id="KW-0812">Transmembrane</keyword>
<dbReference type="EMBL" id="KV428004">
    <property type="protein sequence ID" value="KZT44643.1"/>
    <property type="molecule type" value="Genomic_DNA"/>
</dbReference>
<dbReference type="Pfam" id="PF04479">
    <property type="entry name" value="RTA1"/>
    <property type="match status" value="1"/>
</dbReference>
<feature type="transmembrane region" description="Helical" evidence="5">
    <location>
        <begin position="125"/>
        <end position="149"/>
    </location>
</feature>
<dbReference type="AlphaFoldDB" id="A0A166JED1"/>
<evidence type="ECO:0000256" key="4">
    <source>
        <dbReference type="ARBA" id="ARBA00023136"/>
    </source>
</evidence>
<keyword evidence="4 5" id="KW-0472">Membrane</keyword>
<reference evidence="6 7" key="1">
    <citation type="journal article" date="2016" name="Mol. Biol. Evol.">
        <title>Comparative Genomics of Early-Diverging Mushroom-Forming Fungi Provides Insights into the Origins of Lignocellulose Decay Capabilities.</title>
        <authorList>
            <person name="Nagy L.G."/>
            <person name="Riley R."/>
            <person name="Tritt A."/>
            <person name="Adam C."/>
            <person name="Daum C."/>
            <person name="Floudas D."/>
            <person name="Sun H."/>
            <person name="Yadav J.S."/>
            <person name="Pangilinan J."/>
            <person name="Larsson K.H."/>
            <person name="Matsuura K."/>
            <person name="Barry K."/>
            <person name="Labutti K."/>
            <person name="Kuo R."/>
            <person name="Ohm R.A."/>
            <person name="Bhattacharya S.S."/>
            <person name="Shirouzu T."/>
            <person name="Yoshinaga Y."/>
            <person name="Martin F.M."/>
            <person name="Grigoriev I.V."/>
            <person name="Hibbett D.S."/>
        </authorList>
    </citation>
    <scope>NUCLEOTIDE SEQUENCE [LARGE SCALE GENOMIC DNA]</scope>
    <source>
        <strain evidence="6 7">HHB10207 ss-3</strain>
    </source>
</reference>
<feature type="transmembrane region" description="Helical" evidence="5">
    <location>
        <begin position="268"/>
        <end position="292"/>
    </location>
</feature>
<keyword evidence="7" id="KW-1185">Reference proteome</keyword>
<dbReference type="GO" id="GO:0000324">
    <property type="term" value="C:fungal-type vacuole"/>
    <property type="evidence" value="ECO:0007669"/>
    <property type="project" value="TreeGrafter"/>
</dbReference>
<accession>A0A166JED1</accession>
<feature type="transmembrane region" description="Helical" evidence="5">
    <location>
        <begin position="48"/>
        <end position="67"/>
    </location>
</feature>
<evidence type="ECO:0000256" key="3">
    <source>
        <dbReference type="ARBA" id="ARBA00022989"/>
    </source>
</evidence>
<dbReference type="PANTHER" id="PTHR31465">
    <property type="entry name" value="PROTEIN RTA1-RELATED"/>
    <property type="match status" value="1"/>
</dbReference>
<feature type="transmembrane region" description="Helical" evidence="5">
    <location>
        <begin position="161"/>
        <end position="185"/>
    </location>
</feature>
<evidence type="ECO:0000313" key="6">
    <source>
        <dbReference type="EMBL" id="KZT44643.1"/>
    </source>
</evidence>
<sequence length="298" mass="32733">MVSAKHHNNNTDDSLYGYVPTEWVAIIFIVVFGLSTIVHIGQAFYRRMWWLLPTACLAGLAEVIGWSGRLWSSQNPGNLNPFLIQICTTIIAPTPLIASYFVILGRLIEHLGPEYNRIGPSMYTIIFCSADVIALVIQAVGGASASIAVENGNNPAKGGHIMLGGIVFQLVAIVIYSVLASEFLIRVIRGWPVRTPKQSTDEKAELGVSPSASSNLKYLPGGAIDRKTKLMFAGLAFSTLCIFIRSIYRTIELANGWSGRIIGTERYFNFLDGMMVAFAMICLNALHPGWLLPAERRR</sequence>
<gene>
    <name evidence="6" type="ORF">SISSUDRAFT_1115826</name>
</gene>
<comment type="subcellular location">
    <subcellularLocation>
        <location evidence="1">Membrane</location>
        <topology evidence="1">Multi-pass membrane protein</topology>
    </subcellularLocation>
</comment>
<dbReference type="OrthoDB" id="3358017at2759"/>
<dbReference type="PANTHER" id="PTHR31465:SF11">
    <property type="entry name" value="DOMAIN PROTEIN, PUTATIVE (AFU_ORTHOLOGUE AFUA_3G10770)-RELATED"/>
    <property type="match status" value="1"/>
</dbReference>
<protein>
    <submittedName>
        <fullName evidence="6">RTA1 like protein</fullName>
    </submittedName>
</protein>
<evidence type="ECO:0000256" key="2">
    <source>
        <dbReference type="ARBA" id="ARBA00022692"/>
    </source>
</evidence>
<evidence type="ECO:0000256" key="5">
    <source>
        <dbReference type="SAM" id="Phobius"/>
    </source>
</evidence>
<evidence type="ECO:0000313" key="7">
    <source>
        <dbReference type="Proteomes" id="UP000076798"/>
    </source>
</evidence>
<dbReference type="STRING" id="1314776.A0A166JED1"/>
<organism evidence="6 7">
    <name type="scientific">Sistotremastrum suecicum HHB10207 ss-3</name>
    <dbReference type="NCBI Taxonomy" id="1314776"/>
    <lineage>
        <taxon>Eukaryota</taxon>
        <taxon>Fungi</taxon>
        <taxon>Dikarya</taxon>
        <taxon>Basidiomycota</taxon>
        <taxon>Agaricomycotina</taxon>
        <taxon>Agaricomycetes</taxon>
        <taxon>Sistotremastrales</taxon>
        <taxon>Sistotremastraceae</taxon>
        <taxon>Sistotremastrum</taxon>
    </lineage>
</organism>
<feature type="transmembrane region" description="Helical" evidence="5">
    <location>
        <begin position="23"/>
        <end position="41"/>
    </location>
</feature>
<evidence type="ECO:0000256" key="1">
    <source>
        <dbReference type="ARBA" id="ARBA00004141"/>
    </source>
</evidence>
<feature type="transmembrane region" description="Helical" evidence="5">
    <location>
        <begin position="82"/>
        <end position="104"/>
    </location>
</feature>
<name>A0A166JED1_9AGAM</name>
<keyword evidence="3 5" id="KW-1133">Transmembrane helix</keyword>
<dbReference type="GO" id="GO:0005886">
    <property type="term" value="C:plasma membrane"/>
    <property type="evidence" value="ECO:0007669"/>
    <property type="project" value="TreeGrafter"/>
</dbReference>
<proteinExistence type="predicted"/>
<dbReference type="InterPro" id="IPR007568">
    <property type="entry name" value="RTA1"/>
</dbReference>
<feature type="transmembrane region" description="Helical" evidence="5">
    <location>
        <begin position="230"/>
        <end position="248"/>
    </location>
</feature>
<dbReference type="Proteomes" id="UP000076798">
    <property type="component" value="Unassembled WGS sequence"/>
</dbReference>